<name>A0ACB6ZKY2_THEGA</name>
<keyword evidence="2" id="KW-1185">Reference proteome</keyword>
<accession>A0ACB6ZKY2</accession>
<reference evidence="1" key="2">
    <citation type="journal article" date="2020" name="Nat. Commun.">
        <title>Large-scale genome sequencing of mycorrhizal fungi provides insights into the early evolution of symbiotic traits.</title>
        <authorList>
            <person name="Miyauchi S."/>
            <person name="Kiss E."/>
            <person name="Kuo A."/>
            <person name="Drula E."/>
            <person name="Kohler A."/>
            <person name="Sanchez-Garcia M."/>
            <person name="Morin E."/>
            <person name="Andreopoulos B."/>
            <person name="Barry K.W."/>
            <person name="Bonito G."/>
            <person name="Buee M."/>
            <person name="Carver A."/>
            <person name="Chen C."/>
            <person name="Cichocki N."/>
            <person name="Clum A."/>
            <person name="Culley D."/>
            <person name="Crous P.W."/>
            <person name="Fauchery L."/>
            <person name="Girlanda M."/>
            <person name="Hayes R.D."/>
            <person name="Keri Z."/>
            <person name="LaButti K."/>
            <person name="Lipzen A."/>
            <person name="Lombard V."/>
            <person name="Magnuson J."/>
            <person name="Maillard F."/>
            <person name="Murat C."/>
            <person name="Nolan M."/>
            <person name="Ohm R.A."/>
            <person name="Pangilinan J."/>
            <person name="Pereira M.F."/>
            <person name="Perotto S."/>
            <person name="Peter M."/>
            <person name="Pfister S."/>
            <person name="Riley R."/>
            <person name="Sitrit Y."/>
            <person name="Stielow J.B."/>
            <person name="Szollosi G."/>
            <person name="Zifcakova L."/>
            <person name="Stursova M."/>
            <person name="Spatafora J.W."/>
            <person name="Tedersoo L."/>
            <person name="Vaario L.M."/>
            <person name="Yamada A."/>
            <person name="Yan M."/>
            <person name="Wang P."/>
            <person name="Xu J."/>
            <person name="Bruns T."/>
            <person name="Baldrian P."/>
            <person name="Vilgalys R."/>
            <person name="Dunand C."/>
            <person name="Henrissat B."/>
            <person name="Grigoriev I.V."/>
            <person name="Hibbett D."/>
            <person name="Nagy L.G."/>
            <person name="Martin F.M."/>
        </authorList>
    </citation>
    <scope>NUCLEOTIDE SEQUENCE</scope>
    <source>
        <strain evidence="1">P2</strain>
    </source>
</reference>
<dbReference type="Proteomes" id="UP000886501">
    <property type="component" value="Unassembled WGS sequence"/>
</dbReference>
<protein>
    <submittedName>
        <fullName evidence="1">Uncharacterized protein</fullName>
    </submittedName>
</protein>
<organism evidence="1 2">
    <name type="scientific">Thelephora ganbajun</name>
    <name type="common">Ganba fungus</name>
    <dbReference type="NCBI Taxonomy" id="370292"/>
    <lineage>
        <taxon>Eukaryota</taxon>
        <taxon>Fungi</taxon>
        <taxon>Dikarya</taxon>
        <taxon>Basidiomycota</taxon>
        <taxon>Agaricomycotina</taxon>
        <taxon>Agaricomycetes</taxon>
        <taxon>Thelephorales</taxon>
        <taxon>Thelephoraceae</taxon>
        <taxon>Thelephora</taxon>
    </lineage>
</organism>
<sequence length="497" mass="55753">MPTLLISKVTSRKHGATHSPIFSNDGTKVAWAELAEDRYESDCAVLVVYGLKDESPPASVYFSEDDRYLRFTAGTEARVKVFVLPVPASKPNSNKKLPSPFKPTSEHTTSAIQPLPGGRFLYSQSSFTKPNDVHDLQAQSSRVSQLTRVTKEELNGKSLDAREEFYFDGAEMKSQGWVLKPKGYSKNTGEWTPLSLIRGGPQGVWEDGSSTRQNPNVFARLGASSLLSPVWFDYFWTRDRAVAAGAEYGGYATKYFFASIPRDHDKDVPSWIQRNPGLDSELTHCAMRSDSQYNEYSTDELFFNHEFGGQPWKNNTRELTKKFSSSNHAHKWSTSELIVQGSKGYRLPKAVGIAAFHASRRQGVPSRLAIFPDENYWVLTHGNKWHYGIRHWLNQFVGKDNASQKCTPNSESRSFSKTKDLDGEVADPLSKLRDFSCLFPVPVNAPHDCSIAIGRYLLPQLSRCTHMNPSLSLGPSLRNCFCRSVCVPHVVPRRVLS</sequence>
<proteinExistence type="predicted"/>
<dbReference type="EMBL" id="MU117993">
    <property type="protein sequence ID" value="KAF9649801.1"/>
    <property type="molecule type" value="Genomic_DNA"/>
</dbReference>
<evidence type="ECO:0000313" key="1">
    <source>
        <dbReference type="EMBL" id="KAF9649801.1"/>
    </source>
</evidence>
<gene>
    <name evidence="1" type="ORF">BDM02DRAFT_3186014</name>
</gene>
<reference evidence="1" key="1">
    <citation type="submission" date="2019-10" db="EMBL/GenBank/DDBJ databases">
        <authorList>
            <consortium name="DOE Joint Genome Institute"/>
            <person name="Kuo A."/>
            <person name="Miyauchi S."/>
            <person name="Kiss E."/>
            <person name="Drula E."/>
            <person name="Kohler A."/>
            <person name="Sanchez-Garcia M."/>
            <person name="Andreopoulos B."/>
            <person name="Barry K.W."/>
            <person name="Bonito G."/>
            <person name="Buee M."/>
            <person name="Carver A."/>
            <person name="Chen C."/>
            <person name="Cichocki N."/>
            <person name="Clum A."/>
            <person name="Culley D."/>
            <person name="Crous P.W."/>
            <person name="Fauchery L."/>
            <person name="Girlanda M."/>
            <person name="Hayes R."/>
            <person name="Keri Z."/>
            <person name="Labutti K."/>
            <person name="Lipzen A."/>
            <person name="Lombard V."/>
            <person name="Magnuson J."/>
            <person name="Maillard F."/>
            <person name="Morin E."/>
            <person name="Murat C."/>
            <person name="Nolan M."/>
            <person name="Ohm R."/>
            <person name="Pangilinan J."/>
            <person name="Pereira M."/>
            <person name="Perotto S."/>
            <person name="Peter M."/>
            <person name="Riley R."/>
            <person name="Sitrit Y."/>
            <person name="Stielow B."/>
            <person name="Szollosi G."/>
            <person name="Zifcakova L."/>
            <person name="Stursova M."/>
            <person name="Spatafora J.W."/>
            <person name="Tedersoo L."/>
            <person name="Vaario L.-M."/>
            <person name="Yamada A."/>
            <person name="Yan M."/>
            <person name="Wang P."/>
            <person name="Xu J."/>
            <person name="Bruns T."/>
            <person name="Baldrian P."/>
            <person name="Vilgalys R."/>
            <person name="Henrissat B."/>
            <person name="Grigoriev I.V."/>
            <person name="Hibbett D."/>
            <person name="Nagy L.G."/>
            <person name="Martin F.M."/>
        </authorList>
    </citation>
    <scope>NUCLEOTIDE SEQUENCE</scope>
    <source>
        <strain evidence="1">P2</strain>
    </source>
</reference>
<comment type="caution">
    <text evidence="1">The sequence shown here is derived from an EMBL/GenBank/DDBJ whole genome shotgun (WGS) entry which is preliminary data.</text>
</comment>
<evidence type="ECO:0000313" key="2">
    <source>
        <dbReference type="Proteomes" id="UP000886501"/>
    </source>
</evidence>